<proteinExistence type="predicted"/>
<reference evidence="1 2" key="1">
    <citation type="journal article" date="2018" name="Mol. Biol. Evol.">
        <title>Broad Genomic Sampling Reveals a Smut Pathogenic Ancestry of the Fungal Clade Ustilaginomycotina.</title>
        <authorList>
            <person name="Kijpornyongpan T."/>
            <person name="Mondo S.J."/>
            <person name="Barry K."/>
            <person name="Sandor L."/>
            <person name="Lee J."/>
            <person name="Lipzen A."/>
            <person name="Pangilinan J."/>
            <person name="LaButti K."/>
            <person name="Hainaut M."/>
            <person name="Henrissat B."/>
            <person name="Grigoriev I.V."/>
            <person name="Spatafora J.W."/>
            <person name="Aime M.C."/>
        </authorList>
    </citation>
    <scope>NUCLEOTIDE SEQUENCE [LARGE SCALE GENOMIC DNA]</scope>
    <source>
        <strain evidence="1 2">SA 807</strain>
    </source>
</reference>
<sequence>MGSSASSSSSNNLADQRPDPVSDYALKIPAFTKLSGKRVILASNSPRRKEILASVGLFPEIIPSTFEEDLPKSEFRGEASYEYPVETSARKALEVYQRLVKESPEDPPDLVIGADTVVVKDEEILEKPSDPTDNLRMLAELNGSSCQVISGVTIVYPILKAPGFEVRSLSERTKVKFADNPTSHLRAYIDCGEGMDRAGGFAIQGRASILISSIQGDYNNVVGFPLFSFTSFLDRLVSMGELELED</sequence>
<dbReference type="EMBL" id="KZ820352">
    <property type="protein sequence ID" value="PWN47735.1"/>
    <property type="molecule type" value="Genomic_DNA"/>
</dbReference>
<gene>
    <name evidence="1" type="ORF">IE53DRAFT_348736</name>
</gene>
<dbReference type="Proteomes" id="UP000245626">
    <property type="component" value="Unassembled WGS sequence"/>
</dbReference>
<protein>
    <submittedName>
        <fullName evidence="1">Maf/Ham1</fullName>
    </submittedName>
</protein>
<evidence type="ECO:0000313" key="2">
    <source>
        <dbReference type="Proteomes" id="UP000245626"/>
    </source>
</evidence>
<keyword evidence="2" id="KW-1185">Reference proteome</keyword>
<organism evidence="1 2">
    <name type="scientific">Violaceomyces palustris</name>
    <dbReference type="NCBI Taxonomy" id="1673888"/>
    <lineage>
        <taxon>Eukaryota</taxon>
        <taxon>Fungi</taxon>
        <taxon>Dikarya</taxon>
        <taxon>Basidiomycota</taxon>
        <taxon>Ustilaginomycotina</taxon>
        <taxon>Ustilaginomycetes</taxon>
        <taxon>Violaceomycetales</taxon>
        <taxon>Violaceomycetaceae</taxon>
        <taxon>Violaceomyces</taxon>
    </lineage>
</organism>
<name>A0ACD0NPM8_9BASI</name>
<evidence type="ECO:0000313" key="1">
    <source>
        <dbReference type="EMBL" id="PWN47735.1"/>
    </source>
</evidence>
<accession>A0ACD0NPM8</accession>